<evidence type="ECO:0000256" key="2">
    <source>
        <dbReference type="SAM" id="Phobius"/>
    </source>
</evidence>
<reference evidence="3 4" key="1">
    <citation type="journal article" date="2019" name="Sci. Rep.">
        <title>A high-quality genome of Eragrostis curvula grass provides insights into Poaceae evolution and supports new strategies to enhance forage quality.</title>
        <authorList>
            <person name="Carballo J."/>
            <person name="Santos B.A.C.M."/>
            <person name="Zappacosta D."/>
            <person name="Garbus I."/>
            <person name="Selva J.P."/>
            <person name="Gallo C.A."/>
            <person name="Diaz A."/>
            <person name="Albertini E."/>
            <person name="Caccamo M."/>
            <person name="Echenique V."/>
        </authorList>
    </citation>
    <scope>NUCLEOTIDE SEQUENCE [LARGE SCALE GENOMIC DNA]</scope>
    <source>
        <strain evidence="4">cv. Victoria</strain>
        <tissue evidence="3">Leaf</tissue>
    </source>
</reference>
<dbReference type="OrthoDB" id="10253744at2759"/>
<feature type="region of interest" description="Disordered" evidence="1">
    <location>
        <begin position="239"/>
        <end position="273"/>
    </location>
</feature>
<dbReference type="Pfam" id="PF06999">
    <property type="entry name" value="Suc_Fer-like"/>
    <property type="match status" value="1"/>
</dbReference>
<protein>
    <submittedName>
        <fullName evidence="3">Uncharacterized protein</fullName>
    </submittedName>
</protein>
<dbReference type="CDD" id="cd03062">
    <property type="entry name" value="TRX_Fd_Sucrase"/>
    <property type="match status" value="1"/>
</dbReference>
<keyword evidence="2" id="KW-0812">Transmembrane</keyword>
<dbReference type="InterPro" id="IPR009737">
    <property type="entry name" value="Aim32/Apd1-like"/>
</dbReference>
<feature type="transmembrane region" description="Helical" evidence="2">
    <location>
        <begin position="285"/>
        <end position="305"/>
    </location>
</feature>
<name>A0A5J9UVX9_9POAL</name>
<evidence type="ECO:0000256" key="1">
    <source>
        <dbReference type="SAM" id="MobiDB-lite"/>
    </source>
</evidence>
<dbReference type="EMBL" id="RWGY01000011">
    <property type="protein sequence ID" value="TVU28012.1"/>
    <property type="molecule type" value="Genomic_DNA"/>
</dbReference>
<evidence type="ECO:0000313" key="4">
    <source>
        <dbReference type="Proteomes" id="UP000324897"/>
    </source>
</evidence>
<dbReference type="SUPFAM" id="SSF52833">
    <property type="entry name" value="Thioredoxin-like"/>
    <property type="match status" value="1"/>
</dbReference>
<sequence>MADLSRSIPAGGPLAAPVSAAPTLDLEAELQLAGTVPHYERHVFLCYDGPDWWPDRIEDADPDCLPGCLDTAIKARRPNLKKITRFNICEGKDGSELSNGDVLIFPDMIQYKGLTCSDVNDFVEEDTCERHCVVSWISSDCVDKRCHIFGPSLIRKFLEEIKVQRLRQLTVSACSHVGGDKYSGNIIIFGPDSKGQGAGHWYGLVLPCAVRYLLCKHITRREIVDELWRGQMGLTKEQQKEALKLRNRENARSSDLPKEKHDESVLKDQNQTSSRVARFETRERAWTALAVVSAAAVVFFASRVYKNPN</sequence>
<gene>
    <name evidence="3" type="ORF">EJB05_19518</name>
</gene>
<dbReference type="InterPro" id="IPR036249">
    <property type="entry name" value="Thioredoxin-like_sf"/>
</dbReference>
<proteinExistence type="predicted"/>
<feature type="compositionally biased region" description="Basic and acidic residues" evidence="1">
    <location>
        <begin position="239"/>
        <end position="266"/>
    </location>
</feature>
<comment type="caution">
    <text evidence="3">The sequence shown here is derived from an EMBL/GenBank/DDBJ whole genome shotgun (WGS) entry which is preliminary data.</text>
</comment>
<keyword evidence="2" id="KW-1133">Transmembrane helix</keyword>
<dbReference type="Proteomes" id="UP000324897">
    <property type="component" value="Chromosome 1"/>
</dbReference>
<keyword evidence="4" id="KW-1185">Reference proteome</keyword>
<evidence type="ECO:0000313" key="3">
    <source>
        <dbReference type="EMBL" id="TVU28012.1"/>
    </source>
</evidence>
<organism evidence="3 4">
    <name type="scientific">Eragrostis curvula</name>
    <name type="common">weeping love grass</name>
    <dbReference type="NCBI Taxonomy" id="38414"/>
    <lineage>
        <taxon>Eukaryota</taxon>
        <taxon>Viridiplantae</taxon>
        <taxon>Streptophyta</taxon>
        <taxon>Embryophyta</taxon>
        <taxon>Tracheophyta</taxon>
        <taxon>Spermatophyta</taxon>
        <taxon>Magnoliopsida</taxon>
        <taxon>Liliopsida</taxon>
        <taxon>Poales</taxon>
        <taxon>Poaceae</taxon>
        <taxon>PACMAD clade</taxon>
        <taxon>Chloridoideae</taxon>
        <taxon>Eragrostideae</taxon>
        <taxon>Eragrostidinae</taxon>
        <taxon>Eragrostis</taxon>
    </lineage>
</organism>
<dbReference type="Gene3D" id="3.40.30.10">
    <property type="entry name" value="Glutaredoxin"/>
    <property type="match status" value="1"/>
</dbReference>
<keyword evidence="2" id="KW-0472">Membrane</keyword>
<accession>A0A5J9UVX9</accession>
<dbReference type="PANTHER" id="PTHR31902">
    <property type="entry name" value="ACTIN PATCHES DISTAL PROTEIN 1"/>
    <property type="match status" value="1"/>
</dbReference>
<dbReference type="AlphaFoldDB" id="A0A5J9UVX9"/>
<dbReference type="Gramene" id="TVU28012">
    <property type="protein sequence ID" value="TVU28012"/>
    <property type="gene ID" value="EJB05_19518"/>
</dbReference>
<dbReference type="PANTHER" id="PTHR31902:SF14">
    <property type="entry name" value="ACTIN PATCHES DISTAL PROTEIN 1"/>
    <property type="match status" value="1"/>
</dbReference>